<feature type="transmembrane region" description="Helical" evidence="6">
    <location>
        <begin position="354"/>
        <end position="374"/>
    </location>
</feature>
<keyword evidence="8" id="KW-1185">Reference proteome</keyword>
<evidence type="ECO:0000256" key="4">
    <source>
        <dbReference type="ARBA" id="ARBA00023136"/>
    </source>
</evidence>
<feature type="compositionally biased region" description="Basic and acidic residues" evidence="5">
    <location>
        <begin position="267"/>
        <end position="277"/>
    </location>
</feature>
<feature type="transmembrane region" description="Helical" evidence="6">
    <location>
        <begin position="433"/>
        <end position="454"/>
    </location>
</feature>
<dbReference type="PANTHER" id="PTHR31419">
    <property type="entry name" value="PROTEIN PIN-LIKES 2"/>
    <property type="match status" value="1"/>
</dbReference>
<dbReference type="Pfam" id="PF03547">
    <property type="entry name" value="Mem_trans"/>
    <property type="match status" value="1"/>
</dbReference>
<evidence type="ECO:0000256" key="2">
    <source>
        <dbReference type="ARBA" id="ARBA00022692"/>
    </source>
</evidence>
<accession>A0A2R5GBX1</accession>
<dbReference type="GO" id="GO:0055085">
    <property type="term" value="P:transmembrane transport"/>
    <property type="evidence" value="ECO:0007669"/>
    <property type="project" value="InterPro"/>
</dbReference>
<feature type="transmembrane region" description="Helical" evidence="6">
    <location>
        <begin position="12"/>
        <end position="30"/>
    </location>
</feature>
<evidence type="ECO:0000256" key="1">
    <source>
        <dbReference type="ARBA" id="ARBA00004141"/>
    </source>
</evidence>
<feature type="transmembrane region" description="Helical" evidence="6">
    <location>
        <begin position="466"/>
        <end position="490"/>
    </location>
</feature>
<dbReference type="AlphaFoldDB" id="A0A2R5GBX1"/>
<name>A0A2R5GBX1_9STRA</name>
<reference evidence="7 8" key="1">
    <citation type="submission" date="2017-12" db="EMBL/GenBank/DDBJ databases">
        <title>Sequencing, de novo assembly and annotation of complete genome of a new Thraustochytrid species, strain FCC1311.</title>
        <authorList>
            <person name="Sedici K."/>
            <person name="Godart F."/>
            <person name="Aiese Cigliano R."/>
            <person name="Sanseverino W."/>
            <person name="Barakat M."/>
            <person name="Ortet P."/>
            <person name="Marechal E."/>
            <person name="Cagnac O."/>
            <person name="Amato A."/>
        </authorList>
    </citation>
    <scope>NUCLEOTIDE SEQUENCE [LARGE SCALE GENOMIC DNA]</scope>
</reference>
<comment type="caution">
    <text evidence="7">The sequence shown here is derived from an EMBL/GenBank/DDBJ whole genome shotgun (WGS) entry which is preliminary data.</text>
</comment>
<dbReference type="InParanoid" id="A0A2R5GBX1"/>
<sequence length="495" mass="53979">MAVNIGELMWTSVKAILPVFLILGAGAWGVRKGIFDERSSATLSWLSKWVYAPSLVFVRLGQGLSQQLFREVWVLGVMGVIIIVLNFLLALVLVLVGKPTKEFRKWYIFALTFPNITALPLVFISAVCSEGNIRKPSYFTSSTNPDSVYFTSDECVEQGQLYLFIYIIFPDIMMYATASVLTAVERANEKSAPASAADVTRKLEEQPAETDDFARVPVMETRRQSEIENGETNELALPPAARAPTPAQAQGSQAPFEPSTSVAQETLPRHCSKDERACTSPAAGATATANNLEDPDADAPRTLRQKCKWPIILLKSVAQPPVLAMILAIIVGVIPSLQAWIFSENTPATPFVAVLEYFAPGLVSVVTLALALLIGNKMTKTRYSELLGGDEEAMGISRRTLFVFVFGRTIFIPGVTFALLYAAIDVFPQDQLLLIILFFEAFVPTANMCAICAPPKQGQIISLGQINQYIVGMISMTMWCFAGLTISTAATDPAI</sequence>
<dbReference type="InterPro" id="IPR004776">
    <property type="entry name" value="Mem_transp_PIN-like"/>
</dbReference>
<evidence type="ECO:0000256" key="6">
    <source>
        <dbReference type="SAM" id="Phobius"/>
    </source>
</evidence>
<keyword evidence="4 6" id="KW-0472">Membrane</keyword>
<dbReference type="GO" id="GO:0016020">
    <property type="term" value="C:membrane"/>
    <property type="evidence" value="ECO:0007669"/>
    <property type="project" value="UniProtKB-SubCell"/>
</dbReference>
<keyword evidence="3 6" id="KW-1133">Transmembrane helix</keyword>
<comment type="subcellular location">
    <subcellularLocation>
        <location evidence="1">Membrane</location>
        <topology evidence="1">Multi-pass membrane protein</topology>
    </subcellularLocation>
</comment>
<feature type="transmembrane region" description="Helical" evidence="6">
    <location>
        <begin position="161"/>
        <end position="184"/>
    </location>
</feature>
<dbReference type="InterPro" id="IPR039305">
    <property type="entry name" value="PILS2/6"/>
</dbReference>
<feature type="compositionally biased region" description="Low complexity" evidence="5">
    <location>
        <begin position="235"/>
        <end position="250"/>
    </location>
</feature>
<feature type="transmembrane region" description="Helical" evidence="6">
    <location>
        <begin position="322"/>
        <end position="342"/>
    </location>
</feature>
<dbReference type="OrthoDB" id="191139at2759"/>
<feature type="region of interest" description="Disordered" evidence="5">
    <location>
        <begin position="191"/>
        <end position="299"/>
    </location>
</feature>
<evidence type="ECO:0000313" key="7">
    <source>
        <dbReference type="EMBL" id="GBG25244.1"/>
    </source>
</evidence>
<dbReference type="Proteomes" id="UP000241890">
    <property type="component" value="Unassembled WGS sequence"/>
</dbReference>
<evidence type="ECO:0000256" key="3">
    <source>
        <dbReference type="ARBA" id="ARBA00022989"/>
    </source>
</evidence>
<feature type="transmembrane region" description="Helical" evidence="6">
    <location>
        <begin position="106"/>
        <end position="127"/>
    </location>
</feature>
<organism evidence="7 8">
    <name type="scientific">Hondaea fermentalgiana</name>
    <dbReference type="NCBI Taxonomy" id="2315210"/>
    <lineage>
        <taxon>Eukaryota</taxon>
        <taxon>Sar</taxon>
        <taxon>Stramenopiles</taxon>
        <taxon>Bigyra</taxon>
        <taxon>Labyrinthulomycetes</taxon>
        <taxon>Thraustochytrida</taxon>
        <taxon>Thraustochytriidae</taxon>
        <taxon>Hondaea</taxon>
    </lineage>
</organism>
<evidence type="ECO:0000313" key="8">
    <source>
        <dbReference type="Proteomes" id="UP000241890"/>
    </source>
</evidence>
<proteinExistence type="predicted"/>
<protein>
    <submittedName>
        <fullName evidence="7">Uncharacterized protein</fullName>
    </submittedName>
</protein>
<evidence type="ECO:0000256" key="5">
    <source>
        <dbReference type="SAM" id="MobiDB-lite"/>
    </source>
</evidence>
<feature type="transmembrane region" description="Helical" evidence="6">
    <location>
        <begin position="72"/>
        <end position="94"/>
    </location>
</feature>
<feature type="transmembrane region" description="Helical" evidence="6">
    <location>
        <begin position="401"/>
        <end position="421"/>
    </location>
</feature>
<keyword evidence="2 6" id="KW-0812">Transmembrane</keyword>
<dbReference type="EMBL" id="BEYU01000012">
    <property type="protein sequence ID" value="GBG25244.1"/>
    <property type="molecule type" value="Genomic_DNA"/>
</dbReference>
<dbReference type="PANTHER" id="PTHR31419:SF1">
    <property type="entry name" value="PROTEIN PIN-LIKES 6"/>
    <property type="match status" value="1"/>
</dbReference>
<gene>
    <name evidence="7" type="ORF">FCC1311_014612</name>
</gene>